<dbReference type="EMBL" id="CAJPVI010000096">
    <property type="protein sequence ID" value="CAG2160884.1"/>
    <property type="molecule type" value="Genomic_DNA"/>
</dbReference>
<proteinExistence type="predicted"/>
<protein>
    <recommendedName>
        <fullName evidence="3">Transposase</fullName>
    </recommendedName>
</protein>
<evidence type="ECO:0000313" key="1">
    <source>
        <dbReference type="EMBL" id="CAG2160884.1"/>
    </source>
</evidence>
<sequence>MIQRSLGSLSISKAVLIMAICNKAWGKFPAHALRNRVILCGQELRGNWRRLDNSRQSFQRLAKA</sequence>
<evidence type="ECO:0008006" key="3">
    <source>
        <dbReference type="Google" id="ProtNLM"/>
    </source>
</evidence>
<evidence type="ECO:0000313" key="2">
    <source>
        <dbReference type="Proteomes" id="UP000672657"/>
    </source>
</evidence>
<comment type="caution">
    <text evidence="1">The sequence shown here is derived from an EMBL/GenBank/DDBJ whole genome shotgun (WGS) entry which is preliminary data.</text>
</comment>
<reference evidence="1 2" key="1">
    <citation type="submission" date="2021-03" db="EMBL/GenBank/DDBJ databases">
        <authorList>
            <person name="Peeters C."/>
        </authorList>
    </citation>
    <scope>NUCLEOTIDE SEQUENCE [LARGE SCALE GENOMIC DNA]</scope>
    <source>
        <strain evidence="1 2">LMG 26411</strain>
    </source>
</reference>
<name>A0ABM8TVY3_9BURK</name>
<dbReference type="Proteomes" id="UP000672657">
    <property type="component" value="Unassembled WGS sequence"/>
</dbReference>
<accession>A0ABM8TVY3</accession>
<keyword evidence="2" id="KW-1185">Reference proteome</keyword>
<gene>
    <name evidence="1" type="ORF">LMG26411_07833</name>
</gene>
<organism evidence="1 2">
    <name type="scientific">Cupriavidus numazuensis</name>
    <dbReference type="NCBI Taxonomy" id="221992"/>
    <lineage>
        <taxon>Bacteria</taxon>
        <taxon>Pseudomonadati</taxon>
        <taxon>Pseudomonadota</taxon>
        <taxon>Betaproteobacteria</taxon>
        <taxon>Burkholderiales</taxon>
        <taxon>Burkholderiaceae</taxon>
        <taxon>Cupriavidus</taxon>
    </lineage>
</organism>